<feature type="site" description="Important for substrate binding and specificity" evidence="5">
    <location>
        <position position="142"/>
    </location>
</feature>
<feature type="binding site" evidence="5">
    <location>
        <position position="19"/>
    </location>
    <ligand>
        <name>Mg(2+)</name>
        <dbReference type="ChEBI" id="CHEBI:18420"/>
        <label>1</label>
        <note>catalytic</note>
    </ligand>
</feature>
<keyword evidence="5" id="KW-0479">Metal-binding</keyword>
<evidence type="ECO:0000259" key="7">
    <source>
        <dbReference type="SMART" id="SM00479"/>
    </source>
</evidence>
<keyword evidence="3 5" id="KW-0378">Hydrolase</keyword>
<sequence length="235" mass="26066">MTDITIANRFRGYLPVVVDVETGGFNPRTDALLEIAAVMLEMDETGNWRVGETHFAHTLPFPDANIEASALAYNHIDPFHPLRAAIPEHEALRKILKPIRLSVKKNACTRAVLVGHNPAFDLAFLDAALRRNNIKRNPFHPFTTFDTATLGGLAVGQTVLARAVESAGLSWNGNEAHSAVYDAAKTAELFCTIVNRWGEIMGRDHGERSWEEIMGRDDPGTPERQRDKISRIFGP</sequence>
<comment type="similarity">
    <text evidence="5">Belongs to the RNase T family.</text>
</comment>
<dbReference type="GO" id="GO:0045004">
    <property type="term" value="P:DNA replication proofreading"/>
    <property type="evidence" value="ECO:0007669"/>
    <property type="project" value="TreeGrafter"/>
</dbReference>
<dbReference type="GO" id="GO:0005829">
    <property type="term" value="C:cytosol"/>
    <property type="evidence" value="ECO:0007669"/>
    <property type="project" value="TreeGrafter"/>
</dbReference>
<feature type="site" description="Important for substrate binding and specificity" evidence="5">
    <location>
        <position position="25"/>
    </location>
</feature>
<evidence type="ECO:0000256" key="2">
    <source>
        <dbReference type="ARBA" id="ARBA00022722"/>
    </source>
</evidence>
<dbReference type="EC" id="3.1.13.-" evidence="5"/>
<dbReference type="PANTHER" id="PTHR30231">
    <property type="entry name" value="DNA POLYMERASE III SUBUNIT EPSILON"/>
    <property type="match status" value="1"/>
</dbReference>
<dbReference type="EMBL" id="CAADFH010000007">
    <property type="protein sequence ID" value="VFJ89397.1"/>
    <property type="molecule type" value="Genomic_DNA"/>
</dbReference>
<dbReference type="Pfam" id="PF00929">
    <property type="entry name" value="RNase_T"/>
    <property type="match status" value="1"/>
</dbReference>
<dbReference type="SMART" id="SM00479">
    <property type="entry name" value="EXOIII"/>
    <property type="match status" value="1"/>
</dbReference>
<proteinExistence type="inferred from homology"/>
<comment type="cofactor">
    <cofactor evidence="5">
        <name>Mg(2+)</name>
        <dbReference type="ChEBI" id="CHEBI:18420"/>
    </cofactor>
    <text evidence="5">Binds two Mg(2+) per subunit. The active form of the enzyme binds two Mg(2+) ions in its active site. The first Mg(2+) forms only one salt bridge with the protein.</text>
</comment>
<evidence type="ECO:0000256" key="1">
    <source>
        <dbReference type="ARBA" id="ARBA00022694"/>
    </source>
</evidence>
<feature type="binding site" evidence="5">
    <location>
        <position position="177"/>
    </location>
    <ligand>
        <name>Mg(2+)</name>
        <dbReference type="ChEBI" id="CHEBI:18420"/>
        <label>2</label>
        <note>catalytic</note>
    </ligand>
</feature>
<keyword evidence="1 5" id="KW-0819">tRNA processing</keyword>
<dbReference type="GO" id="GO:0003676">
    <property type="term" value="F:nucleic acid binding"/>
    <property type="evidence" value="ECO:0007669"/>
    <property type="project" value="InterPro"/>
</dbReference>
<keyword evidence="2 5" id="KW-0540">Nuclease</keyword>
<feature type="binding site" evidence="5">
    <location>
        <position position="19"/>
    </location>
    <ligand>
        <name>Mg(2+)</name>
        <dbReference type="ChEBI" id="CHEBI:18420"/>
        <label>2</label>
        <note>catalytic</note>
    </ligand>
</feature>
<protein>
    <recommendedName>
        <fullName evidence="5">Ribonuclease T</fullName>
        <ecNumber evidence="5">3.1.13.-</ecNumber>
    </recommendedName>
    <alternativeName>
        <fullName evidence="5">Exoribonuclease T</fullName>
        <shortName evidence="5">RNase T</shortName>
    </alternativeName>
</protein>
<evidence type="ECO:0000313" key="8">
    <source>
        <dbReference type="EMBL" id="VFJ89397.1"/>
    </source>
</evidence>
<feature type="binding site" evidence="5">
    <location>
        <position position="182"/>
    </location>
    <ligand>
        <name>Mg(2+)</name>
        <dbReference type="ChEBI" id="CHEBI:18420"/>
        <label>2</label>
        <note>catalytic</note>
    </ligand>
</feature>
<dbReference type="InterPro" id="IPR005987">
    <property type="entry name" value="RNase_T"/>
</dbReference>
<feature type="binding site" evidence="5">
    <location>
        <position position="21"/>
    </location>
    <ligand>
        <name>Mg(2+)</name>
        <dbReference type="ChEBI" id="CHEBI:18420"/>
        <label>2</label>
        <note>catalytic</note>
    </ligand>
</feature>
<dbReference type="NCBIfam" id="TIGR01298">
    <property type="entry name" value="RNaseT"/>
    <property type="match status" value="1"/>
</dbReference>
<feature type="domain" description="Exonuclease" evidence="7">
    <location>
        <begin position="14"/>
        <end position="199"/>
    </location>
</feature>
<evidence type="ECO:0000256" key="3">
    <source>
        <dbReference type="ARBA" id="ARBA00022801"/>
    </source>
</evidence>
<feature type="site" description="Important for substrate binding and specificity" evidence="5">
    <location>
        <position position="120"/>
    </location>
</feature>
<dbReference type="SUPFAM" id="SSF53098">
    <property type="entry name" value="Ribonuclease H-like"/>
    <property type="match status" value="1"/>
</dbReference>
<reference evidence="8" key="1">
    <citation type="submission" date="2019-02" db="EMBL/GenBank/DDBJ databases">
        <authorList>
            <person name="Gruber-Vodicka R. H."/>
            <person name="Seah K. B. B."/>
        </authorList>
    </citation>
    <scope>NUCLEOTIDE SEQUENCE</scope>
    <source>
        <strain evidence="8">BECK_M6</strain>
    </source>
</reference>
<dbReference type="Gene3D" id="3.30.420.10">
    <property type="entry name" value="Ribonuclease H-like superfamily/Ribonuclease H"/>
    <property type="match status" value="1"/>
</dbReference>
<dbReference type="InterPro" id="IPR013520">
    <property type="entry name" value="Ribonucl_H"/>
</dbReference>
<gene>
    <name evidence="5" type="primary">rnt</name>
    <name evidence="8" type="ORF">BECKLFY1418A_GA0070994_100738</name>
</gene>
<dbReference type="GO" id="GO:0008408">
    <property type="term" value="F:3'-5' exonuclease activity"/>
    <property type="evidence" value="ECO:0007669"/>
    <property type="project" value="TreeGrafter"/>
</dbReference>
<comment type="subunit">
    <text evidence="5">Homodimer.</text>
</comment>
<evidence type="ECO:0000256" key="4">
    <source>
        <dbReference type="ARBA" id="ARBA00022839"/>
    </source>
</evidence>
<dbReference type="InterPro" id="IPR036397">
    <property type="entry name" value="RNaseH_sf"/>
</dbReference>
<keyword evidence="4 5" id="KW-0269">Exonuclease</keyword>
<name>A0A450UBA7_9GAMM</name>
<dbReference type="CDD" id="cd06134">
    <property type="entry name" value="RNaseT"/>
    <property type="match status" value="1"/>
</dbReference>
<evidence type="ECO:0000256" key="6">
    <source>
        <dbReference type="SAM" id="MobiDB-lite"/>
    </source>
</evidence>
<organism evidence="8">
    <name type="scientific">Candidatus Kentrum sp. LFY</name>
    <dbReference type="NCBI Taxonomy" id="2126342"/>
    <lineage>
        <taxon>Bacteria</taxon>
        <taxon>Pseudomonadati</taxon>
        <taxon>Pseudomonadota</taxon>
        <taxon>Gammaproteobacteria</taxon>
        <taxon>Candidatus Kentrum</taxon>
    </lineage>
</organism>
<evidence type="ECO:0000256" key="5">
    <source>
        <dbReference type="HAMAP-Rule" id="MF_00157"/>
    </source>
</evidence>
<comment type="function">
    <text evidence="5">Trims short 3' overhangs of a variety of RNA species, leaving a one or two nucleotide 3' overhang. Responsible for the end-turnover of tRNA: specifically removes the terminal AMP residue from uncharged tRNA (tRNA-C-C-A). Also appears to be involved in tRNA biosynthesis.</text>
</comment>
<feature type="active site" description="Proton donor/acceptor" evidence="5">
    <location>
        <position position="177"/>
    </location>
</feature>
<dbReference type="GO" id="GO:0016896">
    <property type="term" value="F:RNA exonuclease activity, producing 5'-phosphomonoesters"/>
    <property type="evidence" value="ECO:0007669"/>
    <property type="project" value="UniProtKB-UniRule"/>
</dbReference>
<dbReference type="PANTHER" id="PTHR30231:SF2">
    <property type="entry name" value="RIBONUCLEASE T"/>
    <property type="match status" value="1"/>
</dbReference>
<dbReference type="AlphaFoldDB" id="A0A450UBA7"/>
<accession>A0A450UBA7</accession>
<dbReference type="InterPro" id="IPR012337">
    <property type="entry name" value="RNaseH-like_sf"/>
</dbReference>
<dbReference type="HAMAP" id="MF_00157">
    <property type="entry name" value="RNase_T"/>
    <property type="match status" value="1"/>
</dbReference>
<keyword evidence="5" id="KW-0460">Magnesium</keyword>
<feature type="region of interest" description="Disordered" evidence="6">
    <location>
        <begin position="214"/>
        <end position="235"/>
    </location>
</feature>
<comment type="caution">
    <text evidence="5">Lacks conserved residue(s) required for the propagation of feature annotation.</text>
</comment>
<dbReference type="GO" id="GO:0000287">
    <property type="term" value="F:magnesium ion binding"/>
    <property type="evidence" value="ECO:0007669"/>
    <property type="project" value="UniProtKB-UniRule"/>
</dbReference>
<dbReference type="GO" id="GO:0008033">
    <property type="term" value="P:tRNA processing"/>
    <property type="evidence" value="ECO:0007669"/>
    <property type="project" value="UniProtKB-KW"/>
</dbReference>